<reference evidence="1" key="1">
    <citation type="submission" date="2020-03" db="EMBL/GenBank/DDBJ databases">
        <title>Hybrid Assembly of Korean Phytophthora infestans isolates.</title>
        <authorList>
            <person name="Prokchorchik M."/>
            <person name="Lee Y."/>
            <person name="Seo J."/>
            <person name="Cho J.-H."/>
            <person name="Park Y.-E."/>
            <person name="Jang D.-C."/>
            <person name="Im J.-S."/>
            <person name="Choi J.-G."/>
            <person name="Park H.-J."/>
            <person name="Lee G.-B."/>
            <person name="Lee Y.-G."/>
            <person name="Hong S.-Y."/>
            <person name="Cho K."/>
            <person name="Sohn K.H."/>
        </authorList>
    </citation>
    <scope>NUCLEOTIDE SEQUENCE</scope>
    <source>
        <strain evidence="1">KR_2_A2</strain>
    </source>
</reference>
<protein>
    <submittedName>
        <fullName evidence="1">Putative hydrolyze alpha-1 protein</fullName>
    </submittedName>
</protein>
<dbReference type="EMBL" id="JAACNO010000795">
    <property type="protein sequence ID" value="KAF4144814.1"/>
    <property type="molecule type" value="Genomic_DNA"/>
</dbReference>
<evidence type="ECO:0000313" key="1">
    <source>
        <dbReference type="EMBL" id="KAF4144814.1"/>
    </source>
</evidence>
<evidence type="ECO:0000313" key="2">
    <source>
        <dbReference type="Proteomes" id="UP000704712"/>
    </source>
</evidence>
<dbReference type="AlphaFoldDB" id="A0A8S9V058"/>
<sequence length="165" mass="18078">MQLEPRSPPCSANLANLAGDSITFETVGLQASGEVIDGLTTLPGKILSSKLELGVGASNTKYDEIWQYDEPFNVKENVWYPVEVRVNATAGNIVFSIDGKQVFDIILTEMGFTNDQPSFYGYASRGEGDIGFGGWQDQASYVRNVTATNVLIACRTHPRCFTQTR</sequence>
<accession>A0A8S9V058</accession>
<gene>
    <name evidence="1" type="ORF">GN958_ATG05982</name>
</gene>
<comment type="caution">
    <text evidence="1">The sequence shown here is derived from an EMBL/GenBank/DDBJ whole genome shotgun (WGS) entry which is preliminary data.</text>
</comment>
<proteinExistence type="predicted"/>
<dbReference type="Proteomes" id="UP000704712">
    <property type="component" value="Unassembled WGS sequence"/>
</dbReference>
<organism evidence="1 2">
    <name type="scientific">Phytophthora infestans</name>
    <name type="common">Potato late blight agent</name>
    <name type="synonym">Botrytis infestans</name>
    <dbReference type="NCBI Taxonomy" id="4787"/>
    <lineage>
        <taxon>Eukaryota</taxon>
        <taxon>Sar</taxon>
        <taxon>Stramenopiles</taxon>
        <taxon>Oomycota</taxon>
        <taxon>Peronosporomycetes</taxon>
        <taxon>Peronosporales</taxon>
        <taxon>Peronosporaceae</taxon>
        <taxon>Phytophthora</taxon>
    </lineage>
</organism>
<dbReference type="Gene3D" id="2.60.120.560">
    <property type="entry name" value="Exo-inulinase, domain 1"/>
    <property type="match status" value="1"/>
</dbReference>
<name>A0A8S9V058_PHYIN</name>